<evidence type="ECO:0000313" key="1">
    <source>
        <dbReference type="EMBL" id="MPD05113.1"/>
    </source>
</evidence>
<protein>
    <submittedName>
        <fullName evidence="1">Uncharacterized protein</fullName>
    </submittedName>
</protein>
<organism evidence="1 2">
    <name type="scientific">Portunus trituberculatus</name>
    <name type="common">Swimming crab</name>
    <name type="synonym">Neptunus trituberculatus</name>
    <dbReference type="NCBI Taxonomy" id="210409"/>
    <lineage>
        <taxon>Eukaryota</taxon>
        <taxon>Metazoa</taxon>
        <taxon>Ecdysozoa</taxon>
        <taxon>Arthropoda</taxon>
        <taxon>Crustacea</taxon>
        <taxon>Multicrustacea</taxon>
        <taxon>Malacostraca</taxon>
        <taxon>Eumalacostraca</taxon>
        <taxon>Eucarida</taxon>
        <taxon>Decapoda</taxon>
        <taxon>Pleocyemata</taxon>
        <taxon>Brachyura</taxon>
        <taxon>Eubrachyura</taxon>
        <taxon>Portunoidea</taxon>
        <taxon>Portunidae</taxon>
        <taxon>Portuninae</taxon>
        <taxon>Portunus</taxon>
    </lineage>
</organism>
<dbReference type="Proteomes" id="UP000324222">
    <property type="component" value="Unassembled WGS sequence"/>
</dbReference>
<reference evidence="1 2" key="1">
    <citation type="submission" date="2019-05" db="EMBL/GenBank/DDBJ databases">
        <title>Another draft genome of Portunus trituberculatus and its Hox gene families provides insights of decapod evolution.</title>
        <authorList>
            <person name="Jeong J.-H."/>
            <person name="Song I."/>
            <person name="Kim S."/>
            <person name="Choi T."/>
            <person name="Kim D."/>
            <person name="Ryu S."/>
            <person name="Kim W."/>
        </authorList>
    </citation>
    <scope>NUCLEOTIDE SEQUENCE [LARGE SCALE GENOMIC DNA]</scope>
    <source>
        <tissue evidence="1">Muscle</tissue>
    </source>
</reference>
<gene>
    <name evidence="1" type="ORF">E2C01_100841</name>
</gene>
<keyword evidence="2" id="KW-1185">Reference proteome</keyword>
<dbReference type="EMBL" id="VSRR010144496">
    <property type="protein sequence ID" value="MPD05113.1"/>
    <property type="molecule type" value="Genomic_DNA"/>
</dbReference>
<sequence length="84" mass="9252">MFNVSRQDANIFMNAVWSDDPFLRKAGRREGPESRHPCLCLVINGVQRSPVFVSQGPRGAGQLNRHRHVLASKGGVSGYSIGFL</sequence>
<evidence type="ECO:0000313" key="2">
    <source>
        <dbReference type="Proteomes" id="UP000324222"/>
    </source>
</evidence>
<name>A0A5B7K930_PORTR</name>
<comment type="caution">
    <text evidence="1">The sequence shown here is derived from an EMBL/GenBank/DDBJ whole genome shotgun (WGS) entry which is preliminary data.</text>
</comment>
<accession>A0A5B7K930</accession>
<dbReference type="AlphaFoldDB" id="A0A5B7K930"/>
<proteinExistence type="predicted"/>